<dbReference type="InterPro" id="IPR017945">
    <property type="entry name" value="DHBP_synth_RibB-like_a/b_dom"/>
</dbReference>
<dbReference type="SUPFAM" id="SSF55821">
    <property type="entry name" value="YrdC/RibB"/>
    <property type="match status" value="1"/>
</dbReference>
<dbReference type="InterPro" id="IPR006070">
    <property type="entry name" value="Sua5-like_dom"/>
</dbReference>
<evidence type="ECO:0000256" key="4">
    <source>
        <dbReference type="ARBA" id="ARBA00022490"/>
    </source>
</evidence>
<comment type="similarity">
    <text evidence="2">Belongs to the SUA5 family.</text>
</comment>
<dbReference type="RefSeq" id="WP_322608087.1">
    <property type="nucleotide sequence ID" value="NZ_JARVCO010000007.1"/>
</dbReference>
<evidence type="ECO:0000256" key="11">
    <source>
        <dbReference type="ARBA" id="ARBA00048366"/>
    </source>
</evidence>
<dbReference type="PANTHER" id="PTHR17490:SF16">
    <property type="entry name" value="THREONYLCARBAMOYL-AMP SYNTHASE"/>
    <property type="match status" value="1"/>
</dbReference>
<evidence type="ECO:0000256" key="8">
    <source>
        <dbReference type="ARBA" id="ARBA00022741"/>
    </source>
</evidence>
<evidence type="ECO:0000256" key="1">
    <source>
        <dbReference type="ARBA" id="ARBA00004496"/>
    </source>
</evidence>
<evidence type="ECO:0000259" key="12">
    <source>
        <dbReference type="PROSITE" id="PS51163"/>
    </source>
</evidence>
<dbReference type="PANTHER" id="PTHR17490">
    <property type="entry name" value="SUA5"/>
    <property type="match status" value="1"/>
</dbReference>
<evidence type="ECO:0000256" key="3">
    <source>
        <dbReference type="ARBA" id="ARBA00012584"/>
    </source>
</evidence>
<proteinExistence type="inferred from homology"/>
<gene>
    <name evidence="13" type="ORF">P9H32_06565</name>
</gene>
<dbReference type="EMBL" id="JARVCO010000007">
    <property type="protein sequence ID" value="MDZ8118289.1"/>
    <property type="molecule type" value="Genomic_DNA"/>
</dbReference>
<comment type="caution">
    <text evidence="13">The sequence shown here is derived from an EMBL/GenBank/DDBJ whole genome shotgun (WGS) entry which is preliminary data.</text>
</comment>
<reference evidence="13 14" key="1">
    <citation type="journal article" date="2024" name="Appl. Environ. Microbiol.">
        <title>Pontiella agarivorans sp. nov., a novel marine anaerobic bacterium capable of degrading macroalgal polysaccharides and fixing nitrogen.</title>
        <authorList>
            <person name="Liu N."/>
            <person name="Kivenson V."/>
            <person name="Peng X."/>
            <person name="Cui Z."/>
            <person name="Lankiewicz T.S."/>
            <person name="Gosselin K.M."/>
            <person name="English C.J."/>
            <person name="Blair E.M."/>
            <person name="O'Malley M.A."/>
            <person name="Valentine D.L."/>
        </authorList>
    </citation>
    <scope>NUCLEOTIDE SEQUENCE [LARGE SCALE GENOMIC DNA]</scope>
    <source>
        <strain evidence="13 14">NLcol2</strain>
    </source>
</reference>
<dbReference type="Gene3D" id="3.90.870.10">
    <property type="entry name" value="DHBP synthase"/>
    <property type="match status" value="1"/>
</dbReference>
<sequence length="204" mass="21593">MTLIATINRETPDFQTLKTARDVLHAGGLVIVPTETVYGIACDPAVPGALEKLIRAKGRDGDKPIARLAADGTQVKAASRHWNSGLDALASKWWPGPLTLIVETADGWTGYRVPDHAVPVELAKICGRTLALTSANLSGEPDTKTAQEAIASIPADLALDSGPSATEAIPSTVIKADGDDLTCIREGRVPFSQIQQVFFQGLEQ</sequence>
<evidence type="ECO:0000256" key="5">
    <source>
        <dbReference type="ARBA" id="ARBA00022679"/>
    </source>
</evidence>
<keyword evidence="6" id="KW-0819">tRNA processing</keyword>
<dbReference type="EC" id="2.7.7.87" evidence="3"/>
<evidence type="ECO:0000256" key="9">
    <source>
        <dbReference type="ARBA" id="ARBA00022840"/>
    </source>
</evidence>
<dbReference type="Pfam" id="PF01300">
    <property type="entry name" value="Sua5_yciO_yrdC"/>
    <property type="match status" value="1"/>
</dbReference>
<comment type="catalytic activity">
    <reaction evidence="11">
        <text>L-threonine + hydrogencarbonate + ATP = L-threonylcarbamoyladenylate + diphosphate + H2O</text>
        <dbReference type="Rhea" id="RHEA:36407"/>
        <dbReference type="ChEBI" id="CHEBI:15377"/>
        <dbReference type="ChEBI" id="CHEBI:17544"/>
        <dbReference type="ChEBI" id="CHEBI:30616"/>
        <dbReference type="ChEBI" id="CHEBI:33019"/>
        <dbReference type="ChEBI" id="CHEBI:57926"/>
        <dbReference type="ChEBI" id="CHEBI:73682"/>
        <dbReference type="EC" id="2.7.7.87"/>
    </reaction>
</comment>
<organism evidence="13 14">
    <name type="scientific">Pontiella agarivorans</name>
    <dbReference type="NCBI Taxonomy" id="3038953"/>
    <lineage>
        <taxon>Bacteria</taxon>
        <taxon>Pseudomonadati</taxon>
        <taxon>Kiritimatiellota</taxon>
        <taxon>Kiritimatiellia</taxon>
        <taxon>Kiritimatiellales</taxon>
        <taxon>Pontiellaceae</taxon>
        <taxon>Pontiella</taxon>
    </lineage>
</organism>
<keyword evidence="4" id="KW-0963">Cytoplasm</keyword>
<comment type="subcellular location">
    <subcellularLocation>
        <location evidence="1">Cytoplasm</location>
    </subcellularLocation>
</comment>
<dbReference type="PROSITE" id="PS51163">
    <property type="entry name" value="YRDC"/>
    <property type="match status" value="1"/>
</dbReference>
<dbReference type="InterPro" id="IPR050156">
    <property type="entry name" value="TC-AMP_synthase_SUA5"/>
</dbReference>
<evidence type="ECO:0000256" key="6">
    <source>
        <dbReference type="ARBA" id="ARBA00022694"/>
    </source>
</evidence>
<keyword evidence="8" id="KW-0547">Nucleotide-binding</keyword>
<dbReference type="GO" id="GO:0061710">
    <property type="term" value="F:L-threonylcarbamoyladenylate synthase"/>
    <property type="evidence" value="ECO:0007669"/>
    <property type="project" value="UniProtKB-EC"/>
</dbReference>
<accession>A0ABU5MVQ8</accession>
<keyword evidence="7 13" id="KW-0548">Nucleotidyltransferase</keyword>
<evidence type="ECO:0000256" key="7">
    <source>
        <dbReference type="ARBA" id="ARBA00022695"/>
    </source>
</evidence>
<evidence type="ECO:0000256" key="10">
    <source>
        <dbReference type="ARBA" id="ARBA00029774"/>
    </source>
</evidence>
<keyword evidence="14" id="KW-1185">Reference proteome</keyword>
<protein>
    <recommendedName>
        <fullName evidence="10">L-threonylcarbamoyladenylate synthase</fullName>
        <ecNumber evidence="3">2.7.7.87</ecNumber>
    </recommendedName>
    <alternativeName>
        <fullName evidence="10">L-threonylcarbamoyladenylate synthase</fullName>
    </alternativeName>
</protein>
<evidence type="ECO:0000256" key="2">
    <source>
        <dbReference type="ARBA" id="ARBA00007663"/>
    </source>
</evidence>
<keyword evidence="9" id="KW-0067">ATP-binding</keyword>
<evidence type="ECO:0000313" key="13">
    <source>
        <dbReference type="EMBL" id="MDZ8118289.1"/>
    </source>
</evidence>
<evidence type="ECO:0000313" key="14">
    <source>
        <dbReference type="Proteomes" id="UP001290861"/>
    </source>
</evidence>
<name>A0ABU5MVQ8_9BACT</name>
<keyword evidence="5 13" id="KW-0808">Transferase</keyword>
<dbReference type="Proteomes" id="UP001290861">
    <property type="component" value="Unassembled WGS sequence"/>
</dbReference>
<feature type="domain" description="YrdC-like" evidence="12">
    <location>
        <begin position="14"/>
        <end position="189"/>
    </location>
</feature>